<dbReference type="FunFam" id="3.30.710.10:FF:000159">
    <property type="entry name" value="Speckle-type POZ protein B"/>
    <property type="match status" value="1"/>
</dbReference>
<dbReference type="InterPro" id="IPR011333">
    <property type="entry name" value="SKP1/BTB/POZ_sf"/>
</dbReference>
<dbReference type="PANTHER" id="PTHR24413">
    <property type="entry name" value="SPECKLE-TYPE POZ PROTEIN"/>
    <property type="match status" value="1"/>
</dbReference>
<dbReference type="PROSITE" id="PS50097">
    <property type="entry name" value="BTB"/>
    <property type="match status" value="1"/>
</dbReference>
<accession>A0A9J6BM22</accession>
<protein>
    <recommendedName>
        <fullName evidence="1">BTB domain-containing protein</fullName>
    </recommendedName>
</protein>
<organism evidence="2 3">
    <name type="scientific">Polypedilum vanderplanki</name>
    <name type="common">Sleeping chironomid midge</name>
    <dbReference type="NCBI Taxonomy" id="319348"/>
    <lineage>
        <taxon>Eukaryota</taxon>
        <taxon>Metazoa</taxon>
        <taxon>Ecdysozoa</taxon>
        <taxon>Arthropoda</taxon>
        <taxon>Hexapoda</taxon>
        <taxon>Insecta</taxon>
        <taxon>Pterygota</taxon>
        <taxon>Neoptera</taxon>
        <taxon>Endopterygota</taxon>
        <taxon>Diptera</taxon>
        <taxon>Nematocera</taxon>
        <taxon>Chironomoidea</taxon>
        <taxon>Chironomidae</taxon>
        <taxon>Chironominae</taxon>
        <taxon>Polypedilum</taxon>
        <taxon>Polypedilum</taxon>
    </lineage>
</organism>
<dbReference type="EMBL" id="JADBJN010000003">
    <property type="protein sequence ID" value="KAG5670776.1"/>
    <property type="molecule type" value="Genomic_DNA"/>
</dbReference>
<dbReference type="SUPFAM" id="SSF54695">
    <property type="entry name" value="POZ domain"/>
    <property type="match status" value="1"/>
</dbReference>
<sequence length="341" mass="40002">MSSNQQHAANRRVVWNISNFTKAQRSNRERSYKLYSDPFEILIGENKTIWRLMFEIRYCYIFLIKESDISDLYICWKITDSKLVLIFEGVFRIKKNVLADEKQYFIGNLQPDNVFNNQNFVSNETLTLILDIELYQSYPEKTANGSKGKLSEIVKNLFNSNSYSDFTIISSDGKMFSAHQCILAGRSSVFKAMLSTEMIEKKLNKIKVKDIDGDTMHELLKFIYTEEVENSNNVAKKLIYAAEKYDLPELKSICISKLINEIAEENIFEILLLADRFNEEILLNKCMLFIKSNYDELENRNEWNNIDIKLIKRIMKFLKDNSDIICLSNQNHFESFFTTVR</sequence>
<dbReference type="SMART" id="SM00225">
    <property type="entry name" value="BTB"/>
    <property type="match status" value="1"/>
</dbReference>
<evidence type="ECO:0000259" key="1">
    <source>
        <dbReference type="PROSITE" id="PS50097"/>
    </source>
</evidence>
<gene>
    <name evidence="2" type="ORF">PVAND_001016</name>
</gene>
<name>A0A9J6BM22_POLVA</name>
<dbReference type="CDD" id="cd14733">
    <property type="entry name" value="BACK"/>
    <property type="match status" value="1"/>
</dbReference>
<dbReference type="AlphaFoldDB" id="A0A9J6BM22"/>
<feature type="domain" description="BTB" evidence="1">
    <location>
        <begin position="164"/>
        <end position="232"/>
    </location>
</feature>
<dbReference type="Pfam" id="PF00651">
    <property type="entry name" value="BTB"/>
    <property type="match status" value="1"/>
</dbReference>
<evidence type="ECO:0000313" key="3">
    <source>
        <dbReference type="Proteomes" id="UP001107558"/>
    </source>
</evidence>
<reference evidence="2" key="1">
    <citation type="submission" date="2021-03" db="EMBL/GenBank/DDBJ databases">
        <title>Chromosome level genome of the anhydrobiotic midge Polypedilum vanderplanki.</title>
        <authorList>
            <person name="Yoshida Y."/>
            <person name="Kikawada T."/>
            <person name="Gusev O."/>
        </authorList>
    </citation>
    <scope>NUCLEOTIDE SEQUENCE</scope>
    <source>
        <strain evidence="2">NIAS01</strain>
        <tissue evidence="2">Whole body or cell culture</tissue>
    </source>
</reference>
<dbReference type="Proteomes" id="UP001107558">
    <property type="component" value="Chromosome 3"/>
</dbReference>
<proteinExistence type="predicted"/>
<dbReference type="Gene3D" id="3.30.710.10">
    <property type="entry name" value="Potassium Channel Kv1.1, Chain A"/>
    <property type="match status" value="1"/>
</dbReference>
<keyword evidence="3" id="KW-1185">Reference proteome</keyword>
<dbReference type="OrthoDB" id="7788529at2759"/>
<dbReference type="InterPro" id="IPR000210">
    <property type="entry name" value="BTB/POZ_dom"/>
</dbReference>
<evidence type="ECO:0000313" key="2">
    <source>
        <dbReference type="EMBL" id="KAG5670776.1"/>
    </source>
</evidence>
<comment type="caution">
    <text evidence="2">The sequence shown here is derived from an EMBL/GenBank/DDBJ whole genome shotgun (WGS) entry which is preliminary data.</text>
</comment>